<dbReference type="EMBL" id="CAJOBA010032803">
    <property type="protein sequence ID" value="CAF3964694.1"/>
    <property type="molecule type" value="Genomic_DNA"/>
</dbReference>
<dbReference type="GO" id="GO:0008270">
    <property type="term" value="F:zinc ion binding"/>
    <property type="evidence" value="ECO:0007669"/>
    <property type="project" value="UniProtKB-KW"/>
</dbReference>
<keyword evidence="6" id="KW-0805">Transcription regulation</keyword>
<keyword evidence="4 9" id="KW-0863">Zinc-finger</keyword>
<evidence type="ECO:0000256" key="10">
    <source>
        <dbReference type="SAM" id="MobiDB-lite"/>
    </source>
</evidence>
<dbReference type="OrthoDB" id="6414306at2759"/>
<reference evidence="13" key="1">
    <citation type="submission" date="2021-02" db="EMBL/GenBank/DDBJ databases">
        <authorList>
            <person name="Nowell W R."/>
        </authorList>
    </citation>
    <scope>NUCLEOTIDE SEQUENCE</scope>
</reference>
<dbReference type="Proteomes" id="UP000677228">
    <property type="component" value="Unassembled WGS sequence"/>
</dbReference>
<dbReference type="Pfam" id="PF21549">
    <property type="entry name" value="PRDM2_PR"/>
    <property type="match status" value="1"/>
</dbReference>
<dbReference type="EMBL" id="CAJNOQ010002613">
    <property type="protein sequence ID" value="CAF0968636.1"/>
    <property type="molecule type" value="Genomic_DNA"/>
</dbReference>
<dbReference type="SMART" id="SM00355">
    <property type="entry name" value="ZnF_C2H2"/>
    <property type="match status" value="5"/>
</dbReference>
<comment type="subcellular location">
    <subcellularLocation>
        <location evidence="1">Nucleus</location>
    </subcellularLocation>
</comment>
<sequence>MSAELKLPPFLTFKPSKAKTGENGLYAKQVILPNEPLGIYKGKIRRTLLQTADEEYVWAILSARGVPVFYVDASNPTDGNFLRYIRWTHDKQQQNVVCMQQNQQIHYFSLKTIRPDEELLTFIERQKTKKKDVCISLSDKQNGRTRRHSQQQQLQHHDNADIKIIDLNEFKDENLIMNRSTEFELQITRKFLSETILTDGLKHTCLKCDICHQIFMSNVAFKFHYHNYHITPHHLSYANRPRIKVRDNCNICKIGSVSNDVKSVVVDLIEVVCGDDRLPIEPTDDLRFIRLHLYRCYWCAPTADCHYNTAKQLAQHMRSKHFRLLQALLTTSQTAALTNNSKINKSKTKHSQDQQQGEQNENGIDILNITSKNEQSTLSRQTSRDDTTAGGTSRGRGRPSSVMNGSETPISFGIPDPLTERDCQQLFSIGEQVAYNMMNCIDGTLEDIQQNEELCRKYMDIDDSESLPTSLELFLEQFQHVCEYLGPKKKTETAVQVLANSYFKHNPCTSSNYNKTKITRKNTIDRFLCPTCDQCFHNTQQLIEHEKEEHDRLVSVYDWGCEVYGVNQANPYAFILELENHLDHSQKISNKPSTTKIITRKSVSKSVKKEFFRSNTCPLNINSCDIKPKEEQIDFNEQQRKSKRLQNSMINNPSSINSLPTTAINIPQVDVKKEADIDLTTITEQVNSMKRMSSRNNNNSTSIANNDTSSNDQVIVKTDKRYYWCTKCSKLYLNLISLYTESHYRQCVRSEQHFTVVNDPLFFQSTEMKDLLPANDNKYLAIVPTVKLQETTPGNKTVPSEQTSSHIRTYFLNGRPVGQSRPITVKDLRQQFLTHSTSTLKQTPSIPSEEYIYHPKVEKEESPPRIINSKTRMSNGIRELRPRTSLIDTQKSLPLWRPPTTSPPPPPSVILIPTSSSSSNLSHRSLDRFRVSSDEEDQISTTATTTPVIEKSQTKEVEKTFVRKRRSPTPVLVKEEISDEEGNEPKQRKKFKRTISNRNLILKRRKQNRTTLSSSYSTSDVSASKNSTSSVLKRSISQTIGETKRRRLFAVKSTVNNNNRNQSSDSLTSLPSNLTNLSTRSNIPEALQCYAHVCVKCNMPFSDALSLDLHQKTQCLERNVLDECGMWFRCPLCSLTYCDATLMSLHITKTHRSELKSIQTLKRTLPRPGRKTTSDDSTSDSPPSARVIVPPLSPNFQRKKQRTI</sequence>
<dbReference type="Proteomes" id="UP000682733">
    <property type="component" value="Unassembled WGS sequence"/>
</dbReference>
<evidence type="ECO:0000313" key="14">
    <source>
        <dbReference type="EMBL" id="CAF1154523.1"/>
    </source>
</evidence>
<dbReference type="PANTHER" id="PTHR16515:SF66">
    <property type="entry name" value="C2H2-TYPE DOMAIN-CONTAINING PROTEIN"/>
    <property type="match status" value="1"/>
</dbReference>
<evidence type="ECO:0000313" key="16">
    <source>
        <dbReference type="EMBL" id="CAF3964694.1"/>
    </source>
</evidence>
<feature type="compositionally biased region" description="Polar residues" evidence="10">
    <location>
        <begin position="368"/>
        <end position="381"/>
    </location>
</feature>
<keyword evidence="5" id="KW-0862">Zinc</keyword>
<evidence type="ECO:0000256" key="7">
    <source>
        <dbReference type="ARBA" id="ARBA00023163"/>
    </source>
</evidence>
<evidence type="ECO:0000313" key="13">
    <source>
        <dbReference type="EMBL" id="CAF0968636.1"/>
    </source>
</evidence>
<evidence type="ECO:0000256" key="3">
    <source>
        <dbReference type="ARBA" id="ARBA00022737"/>
    </source>
</evidence>
<feature type="region of interest" description="Disordered" evidence="10">
    <location>
        <begin position="973"/>
        <end position="1028"/>
    </location>
</feature>
<feature type="region of interest" description="Disordered" evidence="10">
    <location>
        <begin position="1159"/>
        <end position="1204"/>
    </location>
</feature>
<evidence type="ECO:0000259" key="11">
    <source>
        <dbReference type="PROSITE" id="PS50157"/>
    </source>
</evidence>
<keyword evidence="8" id="KW-0539">Nucleus</keyword>
<keyword evidence="7" id="KW-0804">Transcription</keyword>
<evidence type="ECO:0000256" key="1">
    <source>
        <dbReference type="ARBA" id="ARBA00004123"/>
    </source>
</evidence>
<dbReference type="EMBL" id="CAJNOK010012044">
    <property type="protein sequence ID" value="CAF1154523.1"/>
    <property type="molecule type" value="Genomic_DNA"/>
</dbReference>
<evidence type="ECO:0000256" key="4">
    <source>
        <dbReference type="ARBA" id="ARBA00022771"/>
    </source>
</evidence>
<evidence type="ECO:0000259" key="12">
    <source>
        <dbReference type="PROSITE" id="PS50280"/>
    </source>
</evidence>
<gene>
    <name evidence="13" type="ORF">GPM918_LOCUS12112</name>
    <name evidence="14" type="ORF">OVA965_LOCUS21776</name>
    <name evidence="15" type="ORF">SRO942_LOCUS12113</name>
    <name evidence="16" type="ORF">TMI583_LOCUS22490</name>
</gene>
<dbReference type="PANTHER" id="PTHR16515">
    <property type="entry name" value="PR DOMAIN ZINC FINGER PROTEIN"/>
    <property type="match status" value="1"/>
</dbReference>
<proteinExistence type="predicted"/>
<evidence type="ECO:0000256" key="8">
    <source>
        <dbReference type="ARBA" id="ARBA00023242"/>
    </source>
</evidence>
<dbReference type="Proteomes" id="UP000681722">
    <property type="component" value="Unassembled WGS sequence"/>
</dbReference>
<feature type="region of interest" description="Disordered" evidence="10">
    <location>
        <begin position="339"/>
        <end position="416"/>
    </location>
</feature>
<comment type="caution">
    <text evidence="13">The sequence shown here is derived from an EMBL/GenBank/DDBJ whole genome shotgun (WGS) entry which is preliminary data.</text>
</comment>
<dbReference type="InterPro" id="IPR013087">
    <property type="entry name" value="Znf_C2H2_type"/>
</dbReference>
<dbReference type="Proteomes" id="UP000663829">
    <property type="component" value="Unassembled WGS sequence"/>
</dbReference>
<keyword evidence="17" id="KW-1185">Reference proteome</keyword>
<feature type="domain" description="C2H2-type" evidence="11">
    <location>
        <begin position="527"/>
        <end position="550"/>
    </location>
</feature>
<organism evidence="13 17">
    <name type="scientific">Didymodactylos carnosus</name>
    <dbReference type="NCBI Taxonomy" id="1234261"/>
    <lineage>
        <taxon>Eukaryota</taxon>
        <taxon>Metazoa</taxon>
        <taxon>Spiralia</taxon>
        <taxon>Gnathifera</taxon>
        <taxon>Rotifera</taxon>
        <taxon>Eurotatoria</taxon>
        <taxon>Bdelloidea</taxon>
        <taxon>Philodinida</taxon>
        <taxon>Philodinidae</taxon>
        <taxon>Didymodactylos</taxon>
    </lineage>
</organism>
<dbReference type="Gene3D" id="2.170.270.10">
    <property type="entry name" value="SET domain"/>
    <property type="match status" value="1"/>
</dbReference>
<dbReference type="EMBL" id="CAJOBC010002613">
    <property type="protein sequence ID" value="CAF3741893.1"/>
    <property type="molecule type" value="Genomic_DNA"/>
</dbReference>
<evidence type="ECO:0000256" key="2">
    <source>
        <dbReference type="ARBA" id="ARBA00022723"/>
    </source>
</evidence>
<evidence type="ECO:0008006" key="18">
    <source>
        <dbReference type="Google" id="ProtNLM"/>
    </source>
</evidence>
<feature type="compositionally biased region" description="Low complexity" evidence="10">
    <location>
        <begin position="1175"/>
        <end position="1184"/>
    </location>
</feature>
<evidence type="ECO:0000256" key="5">
    <source>
        <dbReference type="ARBA" id="ARBA00022833"/>
    </source>
</evidence>
<dbReference type="PROSITE" id="PS50157">
    <property type="entry name" value="ZINC_FINGER_C2H2_2"/>
    <property type="match status" value="1"/>
</dbReference>
<dbReference type="PROSITE" id="PS00028">
    <property type="entry name" value="ZINC_FINGER_C2H2_1"/>
    <property type="match status" value="3"/>
</dbReference>
<feature type="domain" description="SET" evidence="12">
    <location>
        <begin position="9"/>
        <end position="124"/>
    </location>
</feature>
<keyword evidence="3" id="KW-0677">Repeat</keyword>
<protein>
    <recommendedName>
        <fullName evidence="18">C2H2-type domain-containing protein</fullName>
    </recommendedName>
</protein>
<dbReference type="InterPro" id="IPR046341">
    <property type="entry name" value="SET_dom_sf"/>
</dbReference>
<evidence type="ECO:0000313" key="15">
    <source>
        <dbReference type="EMBL" id="CAF3741893.1"/>
    </source>
</evidence>
<dbReference type="InterPro" id="IPR050331">
    <property type="entry name" value="Zinc_finger"/>
</dbReference>
<evidence type="ECO:0000313" key="17">
    <source>
        <dbReference type="Proteomes" id="UP000663829"/>
    </source>
</evidence>
<dbReference type="InterPro" id="IPR001214">
    <property type="entry name" value="SET_dom"/>
</dbReference>
<feature type="compositionally biased region" description="Basic residues" evidence="10">
    <location>
        <begin position="987"/>
        <end position="1008"/>
    </location>
</feature>
<dbReference type="GO" id="GO:0005634">
    <property type="term" value="C:nucleus"/>
    <property type="evidence" value="ECO:0007669"/>
    <property type="project" value="UniProtKB-SubCell"/>
</dbReference>
<name>A0A814ENN4_9BILA</name>
<feature type="compositionally biased region" description="Low complexity" evidence="10">
    <location>
        <begin position="1010"/>
        <end position="1024"/>
    </location>
</feature>
<feature type="compositionally biased region" description="Low complexity" evidence="10">
    <location>
        <begin position="353"/>
        <end position="365"/>
    </location>
</feature>
<evidence type="ECO:0000256" key="6">
    <source>
        <dbReference type="ARBA" id="ARBA00023015"/>
    </source>
</evidence>
<dbReference type="PROSITE" id="PS50280">
    <property type="entry name" value="SET"/>
    <property type="match status" value="1"/>
</dbReference>
<dbReference type="SMART" id="SM00317">
    <property type="entry name" value="SET"/>
    <property type="match status" value="1"/>
</dbReference>
<dbReference type="AlphaFoldDB" id="A0A814ENN4"/>
<evidence type="ECO:0000256" key="9">
    <source>
        <dbReference type="PROSITE-ProRule" id="PRU00042"/>
    </source>
</evidence>
<keyword evidence="2" id="KW-0479">Metal-binding</keyword>
<accession>A0A814ENN4</accession>
<dbReference type="GO" id="GO:0010468">
    <property type="term" value="P:regulation of gene expression"/>
    <property type="evidence" value="ECO:0007669"/>
    <property type="project" value="TreeGrafter"/>
</dbReference>